<proteinExistence type="inferred from homology"/>
<dbReference type="Proteomes" id="UP001285636">
    <property type="component" value="Unassembled WGS sequence"/>
</dbReference>
<dbReference type="InterPro" id="IPR016163">
    <property type="entry name" value="Ald_DH_C"/>
</dbReference>
<dbReference type="InterPro" id="IPR016161">
    <property type="entry name" value="Ald_DH/histidinol_DH"/>
</dbReference>
<dbReference type="FunFam" id="3.40.309.10:FF:000009">
    <property type="entry name" value="Aldehyde dehydrogenase A"/>
    <property type="match status" value="1"/>
</dbReference>
<evidence type="ECO:0000256" key="3">
    <source>
        <dbReference type="ARBA" id="ARBA00050326"/>
    </source>
</evidence>
<dbReference type="InterPro" id="IPR016162">
    <property type="entry name" value="Ald_DH_N"/>
</dbReference>
<dbReference type="SUPFAM" id="SSF53720">
    <property type="entry name" value="ALDH-like"/>
    <property type="match status" value="1"/>
</dbReference>
<keyword evidence="2" id="KW-0560">Oxidoreductase</keyword>
<feature type="domain" description="Aldehyde dehydrogenase" evidence="7">
    <location>
        <begin position="16"/>
        <end position="473"/>
    </location>
</feature>
<dbReference type="CDD" id="cd07149">
    <property type="entry name" value="ALDH_y4uC"/>
    <property type="match status" value="1"/>
</dbReference>
<evidence type="ECO:0000313" key="9">
    <source>
        <dbReference type="Proteomes" id="UP001285636"/>
    </source>
</evidence>
<dbReference type="Pfam" id="PF00171">
    <property type="entry name" value="Aldedh"/>
    <property type="match status" value="1"/>
</dbReference>
<name>A0AAJ2KYZ6_ALKPS</name>
<organism evidence="8 9">
    <name type="scientific">Alkalihalophilus pseudofirmus</name>
    <name type="common">Bacillus pseudofirmus</name>
    <dbReference type="NCBI Taxonomy" id="79885"/>
    <lineage>
        <taxon>Bacteria</taxon>
        <taxon>Bacillati</taxon>
        <taxon>Bacillota</taxon>
        <taxon>Bacilli</taxon>
        <taxon>Bacillales</taxon>
        <taxon>Bacillaceae</taxon>
        <taxon>Alkalihalophilus</taxon>
    </lineage>
</organism>
<dbReference type="AlphaFoldDB" id="A0AAJ2KYZ6"/>
<dbReference type="PANTHER" id="PTHR42991">
    <property type="entry name" value="ALDEHYDE DEHYDROGENASE"/>
    <property type="match status" value="1"/>
</dbReference>
<accession>A0AAJ2KYZ6</accession>
<comment type="catalytic activity">
    <reaction evidence="3">
        <text>(2S)-3-sulfolactaldehyde + NAD(+) + H2O = (2S)-3-sulfolactate + NADH + 2 H(+)</text>
        <dbReference type="Rhea" id="RHEA:47932"/>
        <dbReference type="ChEBI" id="CHEBI:15377"/>
        <dbReference type="ChEBI" id="CHEBI:15378"/>
        <dbReference type="ChEBI" id="CHEBI:57540"/>
        <dbReference type="ChEBI" id="CHEBI:57945"/>
        <dbReference type="ChEBI" id="CHEBI:61289"/>
        <dbReference type="ChEBI" id="CHEBI:90109"/>
        <dbReference type="EC" id="1.2.1.97"/>
    </reaction>
    <physiologicalReaction direction="left-to-right" evidence="3">
        <dbReference type="Rhea" id="RHEA:47933"/>
    </physiologicalReaction>
</comment>
<dbReference type="Gene3D" id="3.40.605.10">
    <property type="entry name" value="Aldehyde Dehydrogenase, Chain A, domain 1"/>
    <property type="match status" value="1"/>
</dbReference>
<dbReference type="FunFam" id="3.40.605.10:FF:000007">
    <property type="entry name" value="NAD/NADP-dependent betaine aldehyde dehydrogenase"/>
    <property type="match status" value="1"/>
</dbReference>
<comment type="function">
    <text evidence="4">Part of the sulfo-TAL (or sulfo-SFT) pathway, a D-sulfoquinovose degradation pathway that produces sulfolactate (SL). Catalyzes the oxidation of 3-sulfolactaldehyde (SLA) to sulfolactate (SL).</text>
</comment>
<evidence type="ECO:0000256" key="5">
    <source>
        <dbReference type="ARBA" id="ARBA00066984"/>
    </source>
</evidence>
<sequence length="485" mass="52610">MREQMVIERMLLGGRWVERQEYLQVMDPGSNTCIATVPKATKKDVKRAIELAKKGAGISKNLPVYKRQSILMGAAEYINEHQDQFVRTIVLESSKTVKEAEKEVRRCIETIRLSAEEARRLNGETIPFSQMKGHESRIGYITHQPVGIVAAITPFNDPLNLVAHKVGPAIACGNAVILKPSSETPLSALRLAEAFLAAGLPDGILSVLTGSGKEIGDELVSNEDVRFVSFTGGYETGVGITQKAGVKKMAMELGSNAPTIVLQDADLKEAVEACVDGAFGVAGQNCIGVQRVYVENMVYERFTSQFVEKTKQLKVGEKKDPATDIGPMISEKEARRVEAWIKEAVTNGANLLCGGERYGAYVTPAVLVNVGKEEKIIQEEVFGPVVSILPVSSLEEAVNLANDSCYGLQAGLFTSNIDAAFYAIEELEVGGVIINDSSDVRIDGMPFGGVKRSGLGREGIKYAMEAMTEEKVVAFRVKNSMKKTD</sequence>
<comment type="similarity">
    <text evidence="1">Belongs to the aldehyde dehydrogenase family.</text>
</comment>
<gene>
    <name evidence="8" type="ORF">RYX45_04420</name>
</gene>
<dbReference type="RefSeq" id="WP_323465946.1">
    <property type="nucleotide sequence ID" value="NZ_CP144224.1"/>
</dbReference>
<comment type="caution">
    <text evidence="8">The sequence shown here is derived from an EMBL/GenBank/DDBJ whole genome shotgun (WGS) entry which is preliminary data.</text>
</comment>
<dbReference type="Gene3D" id="3.40.309.10">
    <property type="entry name" value="Aldehyde Dehydrogenase, Chain A, domain 2"/>
    <property type="match status" value="1"/>
</dbReference>
<evidence type="ECO:0000256" key="2">
    <source>
        <dbReference type="ARBA" id="ARBA00023002"/>
    </source>
</evidence>
<dbReference type="PANTHER" id="PTHR42991:SF1">
    <property type="entry name" value="ALDEHYDE DEHYDROGENASE"/>
    <property type="match status" value="1"/>
</dbReference>
<evidence type="ECO:0000256" key="6">
    <source>
        <dbReference type="ARBA" id="ARBA00067277"/>
    </source>
</evidence>
<dbReference type="InterPro" id="IPR051020">
    <property type="entry name" value="ALDH-related_metabolic_enz"/>
</dbReference>
<reference evidence="8" key="1">
    <citation type="submission" date="2023-10" db="EMBL/GenBank/DDBJ databases">
        <title>Screening of Alkalihalophilus pseudofirmusBZ-TG-HK211 and Its Alleviation of Salt Stress on Rapeseed Growth.</title>
        <authorList>
            <person name="Zhao B."/>
            <person name="Guo T."/>
        </authorList>
    </citation>
    <scope>NUCLEOTIDE SEQUENCE</scope>
    <source>
        <strain evidence="8">BZ-TG-HK211</strain>
    </source>
</reference>
<evidence type="ECO:0000313" key="8">
    <source>
        <dbReference type="EMBL" id="MDV2884413.1"/>
    </source>
</evidence>
<evidence type="ECO:0000256" key="1">
    <source>
        <dbReference type="ARBA" id="ARBA00009986"/>
    </source>
</evidence>
<dbReference type="InterPro" id="IPR015590">
    <property type="entry name" value="Aldehyde_DH_dom"/>
</dbReference>
<protein>
    <recommendedName>
        <fullName evidence="6">3-sulfolactaldehyde dehydrogenase</fullName>
        <ecNumber evidence="5">1.2.1.97</ecNumber>
    </recommendedName>
</protein>
<dbReference type="EC" id="1.2.1.97" evidence="5"/>
<evidence type="ECO:0000256" key="4">
    <source>
        <dbReference type="ARBA" id="ARBA00054572"/>
    </source>
</evidence>
<dbReference type="GO" id="GO:0008911">
    <property type="term" value="F:lactaldehyde dehydrogenase (NAD+) activity"/>
    <property type="evidence" value="ECO:0007669"/>
    <property type="project" value="TreeGrafter"/>
</dbReference>
<evidence type="ECO:0000259" key="7">
    <source>
        <dbReference type="Pfam" id="PF00171"/>
    </source>
</evidence>
<dbReference type="EMBL" id="JAWJAY010000001">
    <property type="protein sequence ID" value="MDV2884413.1"/>
    <property type="molecule type" value="Genomic_DNA"/>
</dbReference>